<protein>
    <submittedName>
        <fullName evidence="6">LysR family transcriptional regulator</fullName>
    </submittedName>
</protein>
<dbReference type="InterPro" id="IPR036388">
    <property type="entry name" value="WH-like_DNA-bd_sf"/>
</dbReference>
<keyword evidence="2" id="KW-0805">Transcription regulation</keyword>
<sequence>MMTDPQQLDFRSFHVLTVVHRERSFSRAAEALGISQSMVSYAIEKLRKVFDDPLFVREAGRTYPTARCEEVVAYALDLIAGFDAVRARPEFDPATATDRITIACNYYERSFMIPVIISKLRRDAPHLQIEVVDASGHGHQRLLDGEADLLIGPYRRQDASFYERMAMTDGYVCLMDRAHPAAGAPPTLAQYLAFQHIFITYGGRWLSPYVSEIESAGHRLSIALRVPSPAGIDKLVAGSDLVATIPRRLATFDDPSLAIVDCPVSASIEVKMVWTARTHHSAVHRWLRDLVSRSITELT</sequence>
<accession>A0ABR9WY84</accession>
<evidence type="ECO:0000256" key="2">
    <source>
        <dbReference type="ARBA" id="ARBA00023015"/>
    </source>
</evidence>
<dbReference type="PANTHER" id="PTHR30118:SF15">
    <property type="entry name" value="TRANSCRIPTIONAL REGULATORY PROTEIN"/>
    <property type="match status" value="1"/>
</dbReference>
<dbReference type="Pfam" id="PF00126">
    <property type="entry name" value="HTH_1"/>
    <property type="match status" value="1"/>
</dbReference>
<dbReference type="Pfam" id="PF03466">
    <property type="entry name" value="LysR_substrate"/>
    <property type="match status" value="1"/>
</dbReference>
<dbReference type="PROSITE" id="PS50931">
    <property type="entry name" value="HTH_LYSR"/>
    <property type="match status" value="1"/>
</dbReference>
<evidence type="ECO:0000256" key="4">
    <source>
        <dbReference type="ARBA" id="ARBA00023163"/>
    </source>
</evidence>
<dbReference type="SUPFAM" id="SSF46785">
    <property type="entry name" value="Winged helix' DNA-binding domain"/>
    <property type="match status" value="1"/>
</dbReference>
<gene>
    <name evidence="6" type="ORF">IQ782_05180</name>
</gene>
<proteinExistence type="inferred from homology"/>
<comment type="similarity">
    <text evidence="1">Belongs to the LysR transcriptional regulatory family.</text>
</comment>
<evidence type="ECO:0000313" key="6">
    <source>
        <dbReference type="EMBL" id="MBE9636227.1"/>
    </source>
</evidence>
<dbReference type="InterPro" id="IPR037402">
    <property type="entry name" value="YidZ_PBP2"/>
</dbReference>
<dbReference type="EMBL" id="JADFFK010000003">
    <property type="protein sequence ID" value="MBE9636227.1"/>
    <property type="molecule type" value="Genomic_DNA"/>
</dbReference>
<dbReference type="InterPro" id="IPR050389">
    <property type="entry name" value="LysR-type_TF"/>
</dbReference>
<reference evidence="6 7" key="1">
    <citation type="journal article" date="2021" name="Int. J. Syst. Evol. Microbiol.">
        <title>Salipiger mangrovisoli sp. nov., isolated from mangrove soil and the proposal for the reclassification of Paraphaeobacter pallidus as Salipiger pallidus comb. nov.</title>
        <authorList>
            <person name="Du J."/>
            <person name="Liu Y."/>
            <person name="Pei T."/>
            <person name="Deng M.R."/>
            <person name="Zhu H."/>
        </authorList>
    </citation>
    <scope>NUCLEOTIDE SEQUENCE [LARGE SCALE GENOMIC DNA]</scope>
    <source>
        <strain evidence="6 7">6D45A</strain>
    </source>
</reference>
<keyword evidence="4" id="KW-0804">Transcription</keyword>
<evidence type="ECO:0000256" key="3">
    <source>
        <dbReference type="ARBA" id="ARBA00023125"/>
    </source>
</evidence>
<dbReference type="SUPFAM" id="SSF53850">
    <property type="entry name" value="Periplasmic binding protein-like II"/>
    <property type="match status" value="1"/>
</dbReference>
<dbReference type="InterPro" id="IPR000847">
    <property type="entry name" value="LysR_HTH_N"/>
</dbReference>
<dbReference type="PANTHER" id="PTHR30118">
    <property type="entry name" value="HTH-TYPE TRANSCRIPTIONAL REGULATOR LEUO-RELATED"/>
    <property type="match status" value="1"/>
</dbReference>
<evidence type="ECO:0000259" key="5">
    <source>
        <dbReference type="PROSITE" id="PS50931"/>
    </source>
</evidence>
<dbReference type="Gene3D" id="3.40.190.10">
    <property type="entry name" value="Periplasmic binding protein-like II"/>
    <property type="match status" value="2"/>
</dbReference>
<keyword evidence="3" id="KW-0238">DNA-binding</keyword>
<dbReference type="CDD" id="cd08417">
    <property type="entry name" value="PBP2_Nitroaromatics_like"/>
    <property type="match status" value="1"/>
</dbReference>
<dbReference type="PRINTS" id="PR00039">
    <property type="entry name" value="HTHLYSR"/>
</dbReference>
<dbReference type="Gene3D" id="1.10.10.10">
    <property type="entry name" value="Winged helix-like DNA-binding domain superfamily/Winged helix DNA-binding domain"/>
    <property type="match status" value="1"/>
</dbReference>
<comment type="caution">
    <text evidence="6">The sequence shown here is derived from an EMBL/GenBank/DDBJ whole genome shotgun (WGS) entry which is preliminary data.</text>
</comment>
<organism evidence="6 7">
    <name type="scientific">Salipiger mangrovisoli</name>
    <dbReference type="NCBI Taxonomy" id="2865933"/>
    <lineage>
        <taxon>Bacteria</taxon>
        <taxon>Pseudomonadati</taxon>
        <taxon>Pseudomonadota</taxon>
        <taxon>Alphaproteobacteria</taxon>
        <taxon>Rhodobacterales</taxon>
        <taxon>Roseobacteraceae</taxon>
        <taxon>Salipiger</taxon>
    </lineage>
</organism>
<dbReference type="InterPro" id="IPR036390">
    <property type="entry name" value="WH_DNA-bd_sf"/>
</dbReference>
<evidence type="ECO:0000256" key="1">
    <source>
        <dbReference type="ARBA" id="ARBA00009437"/>
    </source>
</evidence>
<evidence type="ECO:0000313" key="7">
    <source>
        <dbReference type="Proteomes" id="UP000607796"/>
    </source>
</evidence>
<feature type="domain" description="HTH lysR-type" evidence="5">
    <location>
        <begin position="8"/>
        <end position="65"/>
    </location>
</feature>
<dbReference type="InterPro" id="IPR005119">
    <property type="entry name" value="LysR_subst-bd"/>
</dbReference>
<keyword evidence="7" id="KW-1185">Reference proteome</keyword>
<name>A0ABR9WY84_9RHOB</name>
<dbReference type="Proteomes" id="UP000607796">
    <property type="component" value="Unassembled WGS sequence"/>
</dbReference>